<dbReference type="EMBL" id="CP065686">
    <property type="protein sequence ID" value="QPS44938.1"/>
    <property type="molecule type" value="Genomic_DNA"/>
</dbReference>
<proteinExistence type="predicted"/>
<evidence type="ECO:0000256" key="1">
    <source>
        <dbReference type="ARBA" id="ARBA00022692"/>
    </source>
</evidence>
<evidence type="ECO:0000313" key="7">
    <source>
        <dbReference type="Proteomes" id="UP000594943"/>
    </source>
</evidence>
<dbReference type="AlphaFoldDB" id="A0A7T2WZL5"/>
<protein>
    <submittedName>
        <fullName evidence="6">MFS transporter</fullName>
    </submittedName>
</protein>
<keyword evidence="3 4" id="KW-0472">Membrane</keyword>
<dbReference type="InterPro" id="IPR036259">
    <property type="entry name" value="MFS_trans_sf"/>
</dbReference>
<dbReference type="InterPro" id="IPR011701">
    <property type="entry name" value="MFS"/>
</dbReference>
<dbReference type="Proteomes" id="UP000594943">
    <property type="component" value="Chromosome 1"/>
</dbReference>
<dbReference type="KEGG" id="bhg:I6G56_07665"/>
<organism evidence="6 7">
    <name type="scientific">Burkholderia humptydooensis</name>
    <dbReference type="NCBI Taxonomy" id="430531"/>
    <lineage>
        <taxon>Bacteria</taxon>
        <taxon>Pseudomonadati</taxon>
        <taxon>Pseudomonadota</taxon>
        <taxon>Betaproteobacteria</taxon>
        <taxon>Burkholderiales</taxon>
        <taxon>Burkholderiaceae</taxon>
        <taxon>Burkholderia</taxon>
        <taxon>pseudomallei group</taxon>
    </lineage>
</organism>
<dbReference type="Pfam" id="PF07690">
    <property type="entry name" value="MFS_1"/>
    <property type="match status" value="1"/>
</dbReference>
<name>A0A7T2WZL5_9BURK</name>
<evidence type="ECO:0000313" key="6">
    <source>
        <dbReference type="EMBL" id="QPS44938.1"/>
    </source>
</evidence>
<feature type="domain" description="Major facilitator superfamily (MFS) profile" evidence="5">
    <location>
        <begin position="1"/>
        <end position="90"/>
    </location>
</feature>
<evidence type="ECO:0000256" key="3">
    <source>
        <dbReference type="ARBA" id="ARBA00023136"/>
    </source>
</evidence>
<keyword evidence="1 4" id="KW-0812">Transmembrane</keyword>
<gene>
    <name evidence="6" type="ORF">I6G56_07665</name>
</gene>
<keyword evidence="2 4" id="KW-1133">Transmembrane helix</keyword>
<reference evidence="6 7" key="1">
    <citation type="submission" date="2020-12" db="EMBL/GenBank/DDBJ databases">
        <title>FDA dAtabase for Regulatory Grade micrObial Sequences (FDA-ARGOS): Supporting development and validation of Infectious Disease Dx tests.</title>
        <authorList>
            <person name="Nelson B."/>
            <person name="Plummer A."/>
            <person name="Tallon L."/>
            <person name="Sadzewicz L."/>
            <person name="Zhao X."/>
            <person name="Boylan J."/>
            <person name="Ott S."/>
            <person name="Bowen H."/>
            <person name="Vavikolanu K."/>
            <person name="Mehta A."/>
            <person name="Aluvathingal J."/>
            <person name="Nadendla S."/>
            <person name="Myers T."/>
            <person name="Yan Y."/>
            <person name="Sichtig H."/>
        </authorList>
    </citation>
    <scope>NUCLEOTIDE SEQUENCE [LARGE SCALE GENOMIC DNA]</scope>
    <source>
        <strain evidence="6 7">FDAARGOS_899</strain>
    </source>
</reference>
<evidence type="ECO:0000259" key="5">
    <source>
        <dbReference type="PROSITE" id="PS50850"/>
    </source>
</evidence>
<dbReference type="InterPro" id="IPR020846">
    <property type="entry name" value="MFS_dom"/>
</dbReference>
<feature type="transmembrane region" description="Helical" evidence="4">
    <location>
        <begin position="62"/>
        <end position="81"/>
    </location>
</feature>
<dbReference type="SUPFAM" id="SSF103473">
    <property type="entry name" value="MFS general substrate transporter"/>
    <property type="match status" value="1"/>
</dbReference>
<dbReference type="PROSITE" id="PS50850">
    <property type="entry name" value="MFS"/>
    <property type="match status" value="1"/>
</dbReference>
<evidence type="ECO:0000256" key="4">
    <source>
        <dbReference type="SAM" id="Phobius"/>
    </source>
</evidence>
<evidence type="ECO:0000256" key="2">
    <source>
        <dbReference type="ARBA" id="ARBA00022989"/>
    </source>
</evidence>
<sequence length="90" mass="9538">MAIGYAPVFNATAGVFAPGVLLEFHWKREQAPMSYAASMGGLTAASPFVGMLMDRFGARRMILVSAIAFSLAVACMGLRAAPLAPGLRYR</sequence>
<accession>A0A7T2WZL5</accession>
<dbReference type="Gene3D" id="1.20.1250.20">
    <property type="entry name" value="MFS general substrate transporter like domains"/>
    <property type="match status" value="1"/>
</dbReference>
<dbReference type="GO" id="GO:0022857">
    <property type="term" value="F:transmembrane transporter activity"/>
    <property type="evidence" value="ECO:0007669"/>
    <property type="project" value="InterPro"/>
</dbReference>